<feature type="region of interest" description="Disordered" evidence="1">
    <location>
        <begin position="12"/>
        <end position="133"/>
    </location>
</feature>
<name>A0ABU0H268_9HYPH</name>
<proteinExistence type="predicted"/>
<feature type="compositionally biased region" description="Polar residues" evidence="1">
    <location>
        <begin position="19"/>
        <end position="29"/>
    </location>
</feature>
<dbReference type="Proteomes" id="UP001241603">
    <property type="component" value="Unassembled WGS sequence"/>
</dbReference>
<evidence type="ECO:0000256" key="1">
    <source>
        <dbReference type="SAM" id="MobiDB-lite"/>
    </source>
</evidence>
<dbReference type="EMBL" id="JAUSVO010000001">
    <property type="protein sequence ID" value="MDQ0436402.1"/>
    <property type="molecule type" value="Genomic_DNA"/>
</dbReference>
<dbReference type="RefSeq" id="WP_266347316.1">
    <property type="nucleotide sequence ID" value="NZ_JAPKNG010000001.1"/>
</dbReference>
<dbReference type="Pfam" id="PF10691">
    <property type="entry name" value="DUF2497"/>
    <property type="match status" value="1"/>
</dbReference>
<evidence type="ECO:0000313" key="3">
    <source>
        <dbReference type="Proteomes" id="UP001241603"/>
    </source>
</evidence>
<evidence type="ECO:0000313" key="2">
    <source>
        <dbReference type="EMBL" id="MDQ0436402.1"/>
    </source>
</evidence>
<reference evidence="2 3" key="1">
    <citation type="submission" date="2023-07" db="EMBL/GenBank/DDBJ databases">
        <title>Genomic Encyclopedia of Type Strains, Phase IV (KMG-IV): sequencing the most valuable type-strain genomes for metagenomic binning, comparative biology and taxonomic classification.</title>
        <authorList>
            <person name="Goeker M."/>
        </authorList>
    </citation>
    <scope>NUCLEOTIDE SEQUENCE [LARGE SCALE GENOMIC DNA]</scope>
    <source>
        <strain evidence="2 3">B6-8</strain>
    </source>
</reference>
<feature type="compositionally biased region" description="Basic and acidic residues" evidence="1">
    <location>
        <begin position="55"/>
        <end position="75"/>
    </location>
</feature>
<gene>
    <name evidence="2" type="ORF">QO014_000772</name>
</gene>
<comment type="caution">
    <text evidence="2">The sequence shown here is derived from an EMBL/GenBank/DDBJ whole genome shotgun (WGS) entry which is preliminary data.</text>
</comment>
<accession>A0ABU0H268</accession>
<sequence length="214" mass="22815">MEEILASIRRIIADDDAQATPQPVLQTPNHGPIGISTDDIDALFGARTAGPPRQAKPEPARLDPARAEPVRRESVAPKLDPAPVRPAPLATEPAQPQFRRAEPGEHKAELNGPVRPAAPPVRAPSPGIDQGRPAMHAEAPVASHAPLMSPAADAAVHAAFGSLSGAVGSSQSRTIEDLVKEVLRPMLKNWLDTNLPPLVERLVRDEIERVSRGR</sequence>
<keyword evidence="3" id="KW-1185">Reference proteome</keyword>
<feature type="compositionally biased region" description="Basic and acidic residues" evidence="1">
    <location>
        <begin position="99"/>
        <end position="109"/>
    </location>
</feature>
<protein>
    <submittedName>
        <fullName evidence="2">Cell pole-organizing protein PopZ</fullName>
    </submittedName>
</protein>
<organism evidence="2 3">
    <name type="scientific">Kaistia dalseonensis</name>
    <dbReference type="NCBI Taxonomy" id="410840"/>
    <lineage>
        <taxon>Bacteria</taxon>
        <taxon>Pseudomonadati</taxon>
        <taxon>Pseudomonadota</taxon>
        <taxon>Alphaproteobacteria</taxon>
        <taxon>Hyphomicrobiales</taxon>
        <taxon>Kaistiaceae</taxon>
        <taxon>Kaistia</taxon>
    </lineage>
</organism>
<dbReference type="InterPro" id="IPR019632">
    <property type="entry name" value="DUF2497"/>
</dbReference>